<accession>A0A1V9Y5Q3</accession>
<evidence type="ECO:0000313" key="1">
    <source>
        <dbReference type="EMBL" id="OQR81044.1"/>
    </source>
</evidence>
<reference evidence="1 2" key="1">
    <citation type="journal article" date="2014" name="Genome Biol. Evol.">
        <title>The secreted proteins of Achlya hypogyna and Thraustotheca clavata identify the ancestral oomycete secretome and reveal gene acquisitions by horizontal gene transfer.</title>
        <authorList>
            <person name="Misner I."/>
            <person name="Blouin N."/>
            <person name="Leonard G."/>
            <person name="Richards T.A."/>
            <person name="Lane C.E."/>
        </authorList>
    </citation>
    <scope>NUCLEOTIDE SEQUENCE [LARGE SCALE GENOMIC DNA]</scope>
    <source>
        <strain evidence="1 2">ATCC 48635</strain>
    </source>
</reference>
<dbReference type="Proteomes" id="UP000243579">
    <property type="component" value="Unassembled WGS sequence"/>
</dbReference>
<evidence type="ECO:0000313" key="2">
    <source>
        <dbReference type="Proteomes" id="UP000243579"/>
    </source>
</evidence>
<sequence>MLTGMDLLEALEALKDSTAASACAPLATASALTAAPSNSGVTFKIEAYDADHRDGVLDTIAWLRSHDEAKPKSSGFLTAFLQFLHVADAPPTRSLPLGWGEHALRVRWNEMGYRLLHAPFYVDMMQARKIVMSGELLRAPPAECKAFAAWLDGFFVHIELVGLLKQRFLGLKGTLCRQRLAVHTQYGRANSLYNESLRFMHTKPLGLYGEKVLEFLNELEMTLWDEEDAMADATARVSTPEMEFTAITSLFAGLLPAEPAGIIVAKLVAWMPLALPADDVRAFVNLLSPDVQRCISGSWLRAYAEHLHLLEGFEVDLSASTTYSRSRVEISPLHANLVP</sequence>
<dbReference type="OrthoDB" id="102870at2759"/>
<dbReference type="AlphaFoldDB" id="A0A1V9Y5Q3"/>
<proteinExistence type="predicted"/>
<keyword evidence="2" id="KW-1185">Reference proteome</keyword>
<name>A0A1V9Y5Q3_ACHHY</name>
<protein>
    <submittedName>
        <fullName evidence="1">Uncharacterized protein</fullName>
    </submittedName>
</protein>
<dbReference type="EMBL" id="JNBR01002841">
    <property type="protein sequence ID" value="OQR81044.1"/>
    <property type="molecule type" value="Genomic_DNA"/>
</dbReference>
<organism evidence="1 2">
    <name type="scientific">Achlya hypogyna</name>
    <name type="common">Oomycete</name>
    <name type="synonym">Protoachlya hypogyna</name>
    <dbReference type="NCBI Taxonomy" id="1202772"/>
    <lineage>
        <taxon>Eukaryota</taxon>
        <taxon>Sar</taxon>
        <taxon>Stramenopiles</taxon>
        <taxon>Oomycota</taxon>
        <taxon>Saprolegniomycetes</taxon>
        <taxon>Saprolegniales</taxon>
        <taxon>Achlyaceae</taxon>
        <taxon>Achlya</taxon>
    </lineage>
</organism>
<gene>
    <name evidence="1" type="ORF">ACHHYP_16815</name>
</gene>
<dbReference type="STRING" id="1202772.A0A1V9Y5Q3"/>
<comment type="caution">
    <text evidence="1">The sequence shown here is derived from an EMBL/GenBank/DDBJ whole genome shotgun (WGS) entry which is preliminary data.</text>
</comment>